<dbReference type="Proteomes" id="UP000051888">
    <property type="component" value="Unassembled WGS sequence"/>
</dbReference>
<dbReference type="EMBL" id="LJJC01000015">
    <property type="protein sequence ID" value="KQL50876.1"/>
    <property type="molecule type" value="Genomic_DNA"/>
</dbReference>
<gene>
    <name evidence="2" type="ORF">AN964_25020</name>
</gene>
<dbReference type="PATRIC" id="fig|157838.3.peg.5511"/>
<keyword evidence="3" id="KW-1185">Reference proteome</keyword>
<keyword evidence="2" id="KW-0808">Transferase</keyword>
<reference evidence="2 3" key="1">
    <citation type="submission" date="2015-09" db="EMBL/GenBank/DDBJ databases">
        <title>Genome sequencing project for genomic taxonomy and phylogenomics of Bacillus-like bacteria.</title>
        <authorList>
            <person name="Liu B."/>
            <person name="Wang J."/>
            <person name="Zhu Y."/>
            <person name="Liu G."/>
            <person name="Chen Q."/>
            <person name="Chen Z."/>
            <person name="Lan J."/>
            <person name="Che J."/>
            <person name="Ge C."/>
            <person name="Shi H."/>
            <person name="Pan Z."/>
            <person name="Liu X."/>
        </authorList>
    </citation>
    <scope>NUCLEOTIDE SEQUENCE [LARGE SCALE GENOMIC DNA]</scope>
    <source>
        <strain evidence="2 3">LMG 18435</strain>
    </source>
</reference>
<evidence type="ECO:0000259" key="1">
    <source>
        <dbReference type="PROSITE" id="PS50011"/>
    </source>
</evidence>
<name>A0A0Q3WRT2_9BACI</name>
<dbReference type="InterPro" id="IPR011009">
    <property type="entry name" value="Kinase-like_dom_sf"/>
</dbReference>
<dbReference type="GO" id="GO:0005524">
    <property type="term" value="F:ATP binding"/>
    <property type="evidence" value="ECO:0007669"/>
    <property type="project" value="InterPro"/>
</dbReference>
<dbReference type="SUPFAM" id="SSF56112">
    <property type="entry name" value="Protein kinase-like (PK-like)"/>
    <property type="match status" value="1"/>
</dbReference>
<dbReference type="STRING" id="157838.AN964_25020"/>
<feature type="domain" description="Protein kinase" evidence="1">
    <location>
        <begin position="14"/>
        <end position="279"/>
    </location>
</feature>
<dbReference type="GO" id="GO:0004674">
    <property type="term" value="F:protein serine/threonine kinase activity"/>
    <property type="evidence" value="ECO:0007669"/>
    <property type="project" value="UniProtKB-KW"/>
</dbReference>
<dbReference type="PROSITE" id="PS50011">
    <property type="entry name" value="PROTEIN_KINASE_DOM"/>
    <property type="match status" value="1"/>
</dbReference>
<evidence type="ECO:0000313" key="2">
    <source>
        <dbReference type="EMBL" id="KQL50876.1"/>
    </source>
</evidence>
<dbReference type="Gene3D" id="1.10.510.10">
    <property type="entry name" value="Transferase(Phosphotransferase) domain 1"/>
    <property type="match status" value="1"/>
</dbReference>
<keyword evidence="2" id="KW-0418">Kinase</keyword>
<evidence type="ECO:0000313" key="3">
    <source>
        <dbReference type="Proteomes" id="UP000051888"/>
    </source>
</evidence>
<keyword evidence="2" id="KW-0723">Serine/threonine-protein kinase</keyword>
<dbReference type="AlphaFoldDB" id="A0A0Q3WRT2"/>
<protein>
    <submittedName>
        <fullName evidence="2">Serine/threonine protein kinase</fullName>
    </submittedName>
</protein>
<comment type="caution">
    <text evidence="2">The sequence shown here is derived from an EMBL/GenBank/DDBJ whole genome shotgun (WGS) entry which is preliminary data.</text>
</comment>
<dbReference type="RefSeq" id="WP_055742486.1">
    <property type="nucleotide sequence ID" value="NZ_LJJC01000015.1"/>
</dbReference>
<dbReference type="InterPro" id="IPR000719">
    <property type="entry name" value="Prot_kinase_dom"/>
</dbReference>
<dbReference type="OrthoDB" id="334783at2"/>
<proteinExistence type="predicted"/>
<sequence>MIVQNIDGINYELQEPFDMSFLSSYGKVFRVFDKQDSGCICFGVQNKGKKLFVKFAGAKPVRFKGAPQDAISGLKAACKVYEDLRHKNLVFFIKGENIGNGYATIFEWTDAECMGKQYDARDKFFELPVDDRIHIFKEILVFHQFVSEKGYVAIDFYDGSIMYDFTNKKTIICDIDSYSKMPYINSMGRMWGSSRFMSPEEFEKNAVIDEVTNVYLMGATAFALLGDAAEKTFQKWNADKVLFEVAKKAVSNDRSNRYQSIEEFIAEWTRAKNGKFHRL</sequence>
<organism evidence="2 3">
    <name type="scientific">Heyndrickxia shackletonii</name>
    <dbReference type="NCBI Taxonomy" id="157838"/>
    <lineage>
        <taxon>Bacteria</taxon>
        <taxon>Bacillati</taxon>
        <taxon>Bacillota</taxon>
        <taxon>Bacilli</taxon>
        <taxon>Bacillales</taxon>
        <taxon>Bacillaceae</taxon>
        <taxon>Heyndrickxia</taxon>
    </lineage>
</organism>
<accession>A0A0Q3WRT2</accession>